<dbReference type="InterPro" id="IPR011047">
    <property type="entry name" value="Quinoprotein_ADH-like_sf"/>
</dbReference>
<dbReference type="Pfam" id="PF20703">
    <property type="entry name" value="nSTAND1"/>
    <property type="match status" value="1"/>
</dbReference>
<dbReference type="Pfam" id="PF00400">
    <property type="entry name" value="WD40"/>
    <property type="match status" value="10"/>
</dbReference>
<organism evidence="5">
    <name type="scientific">Vecturithrix granuli</name>
    <dbReference type="NCBI Taxonomy" id="1499967"/>
    <lineage>
        <taxon>Bacteria</taxon>
        <taxon>Candidatus Moduliflexota</taxon>
        <taxon>Candidatus Vecturitrichia</taxon>
        <taxon>Candidatus Vecturitrichales</taxon>
        <taxon>Candidatus Vecturitrichaceae</taxon>
        <taxon>Candidatus Vecturithrix</taxon>
    </lineage>
</organism>
<proteinExistence type="predicted"/>
<dbReference type="SUPFAM" id="SSF52540">
    <property type="entry name" value="P-loop containing nucleoside triphosphate hydrolases"/>
    <property type="match status" value="1"/>
</dbReference>
<evidence type="ECO:0000313" key="6">
    <source>
        <dbReference type="Proteomes" id="UP000030661"/>
    </source>
</evidence>
<dbReference type="PROSITE" id="PS00678">
    <property type="entry name" value="WD_REPEATS_1"/>
    <property type="match status" value="8"/>
</dbReference>
<dbReference type="CDD" id="cd00200">
    <property type="entry name" value="WD40"/>
    <property type="match status" value="2"/>
</dbReference>
<keyword evidence="2" id="KW-0677">Repeat</keyword>
<sequence>MDEHVAFDQTKKNDGSSSLSVPIRHFAYPNVKISQNSFIGCGRYLAILPEEVSEGQRYELIAAKVIDFTANVYTAVAKFAPESSASKKKIYERKDVLEAKYFGPSQNLAYFLALISRSRPLKLQGIRGDIWCTGALECSNGNQMILEGVNAIGFDIKVRAFLADKNSDTLFLIPESDAQTLNEEEVKVHHASLVDLQTFCHRSPQEHAAGKWLIRIRPEELGLLVKFLFDKPKIQLPALPIPPNPYRGLFAFREEDALYFFGRETFIQQLVNAVEQKPFVAVIGPSGSGKSSVVYAGLIPYLLRQTDPSLEGPERETRGQVDHTTAQWRVASFRPGADPFWGLSTALIALWHPELTEEGKRVHIKELHVRLINREVHLSEMVNQLQISQPQIRMLLYIDQFEELYTLCSSEQERRWFLDELLAVTGTSHFSKFAPLSVVLTLRADFLGKALAYRPFADALQHTDLKLGPLNRDELRTAIECPATLLQVEIEDGLADRILDALKDEPGTLPLLEFALTELWQHQSYRTLTHAAYSAIGRLKHALAAYAEQVYHRLLPEAQDQAQFIFMQLVHPGEGTDDTRRVATKAEIGEARWRVVTILADARLVVTSGDQEHEETVELVHEILIQGWQRLQEWIAADREFRLWQERLRTAMQPWKREDHDRNLLLQGTPLAEAEFWLNTREHHLSLEERHFIEVSIYDRHRRQRFKRLGITAALTISIFIAVVLGVLRQQAFRNAEEARQQTQIADEQRKKAEVNQIEALKQASKAMFVSGEDDLGALLIGIKIAKMSKYLKLPISLNVQIIENLREIVYGIHEKNRLAGHVHDVSSVDFSPDGNLLASGSYDGNIKLWNVRDGHEIATLRGHSESVISVTFSPDGSLLASGDYNGEIKLWNVKGRDEIMSFVCSSEHDFEDNNMKFVLPFRGPELDKTMEVAGLVFSSEPGALQYHGTKVVFSPDGKILIGSCGSDIKLWTTNNGHEIITLQGHSGDVNNIVLNPKGTILASIANLYDSSEMKLWNIENGDEVGNLQDKIGFTSLSFNPDGTLLVTGTIGGSIIFWDLENGRASFVLHHPEEVTSLAFNPDGKLLASGSTDRTIKLWNVIERREVKTLKGHLDRVTSIRFNLEGSILASASADRIVKLWNIVDRQATVILKGHSGSVNTLSFNRDGRLLASGSDDKTIKLWDIAKQSEITASMSHQRRVTKVAFHPNDTLLFSGDTGSNAELSGPVLGTNILMRGGKNCEWPDEKLNKQILNPHLRLGSFPQGTMKFWNILDKSEITTINRSDWTNFIISPLWKFLAAKGPGTVKMVNATKTSPEIGEHLNYYDGVFPLTFSPNGKLLASTHYGPITLHKIPVEVTEFGFKNFDEANFLTLWKKYDACDVTEFMGSPDGGMMALGDNSMAIKVWNVEDGRELLTLPGHSMIVESLSFSPDGKLLASGSADRTIKLWNIADGREIFTLQGHSMSVESLTFSPDGKLLVSGSADNTIKSWNISDGQEIFTLRGHSDRINDITFNTDGTLLASASSDHTIRLWNFDIDDLLFQGCDWVRGYLKNNPNVNSEDHTLCDDILKR</sequence>
<dbReference type="SUPFAM" id="SSF50998">
    <property type="entry name" value="Quinoprotein alcohol dehydrogenase-like"/>
    <property type="match status" value="2"/>
</dbReference>
<dbReference type="PRINTS" id="PR00320">
    <property type="entry name" value="GPROTEINBRPT"/>
</dbReference>
<dbReference type="InterPro" id="IPR020472">
    <property type="entry name" value="WD40_PAC1"/>
</dbReference>
<feature type="repeat" description="WD" evidence="3">
    <location>
        <begin position="1501"/>
        <end position="1542"/>
    </location>
</feature>
<dbReference type="PROSITE" id="PS50082">
    <property type="entry name" value="WD_REPEATS_2"/>
    <property type="match status" value="9"/>
</dbReference>
<dbReference type="PANTHER" id="PTHR19848:SF8">
    <property type="entry name" value="F-BOX AND WD REPEAT DOMAIN CONTAINING 7"/>
    <property type="match status" value="1"/>
</dbReference>
<dbReference type="InterPro" id="IPR001680">
    <property type="entry name" value="WD40_rpt"/>
</dbReference>
<dbReference type="STRING" id="1499967.U27_05034"/>
<feature type="repeat" description="WD" evidence="3">
    <location>
        <begin position="1035"/>
        <end position="1068"/>
    </location>
</feature>
<protein>
    <submittedName>
        <fullName evidence="5">WD-40 repeat protein</fullName>
    </submittedName>
</protein>
<dbReference type="PROSITE" id="PS50294">
    <property type="entry name" value="WD_REPEATS_REGION"/>
    <property type="match status" value="8"/>
</dbReference>
<keyword evidence="1 3" id="KW-0853">WD repeat</keyword>
<evidence type="ECO:0000256" key="2">
    <source>
        <dbReference type="ARBA" id="ARBA00022737"/>
    </source>
</evidence>
<keyword evidence="6" id="KW-1185">Reference proteome</keyword>
<gene>
    <name evidence="5" type="ORF">U27_05034</name>
</gene>
<dbReference type="Gene3D" id="3.40.50.300">
    <property type="entry name" value="P-loop containing nucleotide triphosphate hydrolases"/>
    <property type="match status" value="1"/>
</dbReference>
<feature type="repeat" description="WD" evidence="3">
    <location>
        <begin position="1459"/>
        <end position="1500"/>
    </location>
</feature>
<feature type="repeat" description="WD" evidence="3">
    <location>
        <begin position="1068"/>
        <end position="1109"/>
    </location>
</feature>
<accession>A0A081C0F6</accession>
<dbReference type="eggNOG" id="COG1672">
    <property type="taxonomic scope" value="Bacteria"/>
</dbReference>
<feature type="repeat" description="WD" evidence="3">
    <location>
        <begin position="1110"/>
        <end position="1151"/>
    </location>
</feature>
<evidence type="ECO:0000256" key="3">
    <source>
        <dbReference type="PROSITE-ProRule" id="PRU00221"/>
    </source>
</evidence>
<evidence type="ECO:0000256" key="1">
    <source>
        <dbReference type="ARBA" id="ARBA00022574"/>
    </source>
</evidence>
<feature type="domain" description="Novel STAND NTPase 1" evidence="4">
    <location>
        <begin position="245"/>
        <end position="662"/>
    </location>
</feature>
<dbReference type="eggNOG" id="COG2319">
    <property type="taxonomic scope" value="Bacteria"/>
</dbReference>
<dbReference type="InterPro" id="IPR049052">
    <property type="entry name" value="nSTAND1"/>
</dbReference>
<feature type="repeat" description="WD" evidence="3">
    <location>
        <begin position="1417"/>
        <end position="1458"/>
    </location>
</feature>
<dbReference type="HOGENOM" id="CLU_002352_0_2_0"/>
<dbReference type="InterPro" id="IPR019775">
    <property type="entry name" value="WD40_repeat_CS"/>
</dbReference>
<dbReference type="InterPro" id="IPR027417">
    <property type="entry name" value="P-loop_NTPase"/>
</dbReference>
<dbReference type="SUPFAM" id="SSF82171">
    <property type="entry name" value="DPP6 N-terminal domain-like"/>
    <property type="match status" value="1"/>
</dbReference>
<dbReference type="Proteomes" id="UP000030661">
    <property type="component" value="Unassembled WGS sequence"/>
</dbReference>
<dbReference type="Gene3D" id="2.130.10.10">
    <property type="entry name" value="YVTN repeat-like/Quinoprotein amine dehydrogenase"/>
    <property type="match status" value="4"/>
</dbReference>
<dbReference type="InterPro" id="IPR015943">
    <property type="entry name" value="WD40/YVTN_repeat-like_dom_sf"/>
</dbReference>
<evidence type="ECO:0000259" key="4">
    <source>
        <dbReference type="Pfam" id="PF20703"/>
    </source>
</evidence>
<reference evidence="5" key="1">
    <citation type="journal article" date="2015" name="PeerJ">
        <title>First genomic representation of candidate bacterial phylum KSB3 points to enhanced environmental sensing as a trigger of wastewater bulking.</title>
        <authorList>
            <person name="Sekiguchi Y."/>
            <person name="Ohashi A."/>
            <person name="Parks D.H."/>
            <person name="Yamauchi T."/>
            <person name="Tyson G.W."/>
            <person name="Hugenholtz P."/>
        </authorList>
    </citation>
    <scope>NUCLEOTIDE SEQUENCE [LARGE SCALE GENOMIC DNA]</scope>
</reference>
<feature type="repeat" description="WD" evidence="3">
    <location>
        <begin position="819"/>
        <end position="860"/>
    </location>
</feature>
<name>A0A081C0F6_VECG1</name>
<dbReference type="SMART" id="SM00320">
    <property type="entry name" value="WD40"/>
    <property type="match status" value="13"/>
</dbReference>
<evidence type="ECO:0000313" key="5">
    <source>
        <dbReference type="EMBL" id="GAK58061.1"/>
    </source>
</evidence>
<dbReference type="PANTHER" id="PTHR19848">
    <property type="entry name" value="WD40 REPEAT PROTEIN"/>
    <property type="match status" value="1"/>
</dbReference>
<feature type="repeat" description="WD" evidence="3">
    <location>
        <begin position="861"/>
        <end position="902"/>
    </location>
</feature>
<dbReference type="EMBL" id="DF820466">
    <property type="protein sequence ID" value="GAK58061.1"/>
    <property type="molecule type" value="Genomic_DNA"/>
</dbReference>
<feature type="repeat" description="WD" evidence="3">
    <location>
        <begin position="1152"/>
        <end position="1193"/>
    </location>
</feature>